<organism evidence="2 3">
    <name type="scientific">Dendrobium nobile</name>
    <name type="common">Orchid</name>
    <dbReference type="NCBI Taxonomy" id="94219"/>
    <lineage>
        <taxon>Eukaryota</taxon>
        <taxon>Viridiplantae</taxon>
        <taxon>Streptophyta</taxon>
        <taxon>Embryophyta</taxon>
        <taxon>Tracheophyta</taxon>
        <taxon>Spermatophyta</taxon>
        <taxon>Magnoliopsida</taxon>
        <taxon>Liliopsida</taxon>
        <taxon>Asparagales</taxon>
        <taxon>Orchidaceae</taxon>
        <taxon>Epidendroideae</taxon>
        <taxon>Malaxideae</taxon>
        <taxon>Dendrobiinae</taxon>
        <taxon>Dendrobium</taxon>
    </lineage>
</organism>
<proteinExistence type="predicted"/>
<dbReference type="Proteomes" id="UP000829196">
    <property type="component" value="Unassembled WGS sequence"/>
</dbReference>
<feature type="compositionally biased region" description="Acidic residues" evidence="1">
    <location>
        <begin position="27"/>
        <end position="37"/>
    </location>
</feature>
<evidence type="ECO:0000256" key="1">
    <source>
        <dbReference type="SAM" id="MobiDB-lite"/>
    </source>
</evidence>
<name>A0A8T3A2P5_DENNO</name>
<evidence type="ECO:0000313" key="2">
    <source>
        <dbReference type="EMBL" id="KAI0488995.1"/>
    </source>
</evidence>
<gene>
    <name evidence="2" type="ORF">KFK09_028836</name>
</gene>
<accession>A0A8T3A2P5</accession>
<keyword evidence="3" id="KW-1185">Reference proteome</keyword>
<comment type="caution">
    <text evidence="2">The sequence shown here is derived from an EMBL/GenBank/DDBJ whole genome shotgun (WGS) entry which is preliminary data.</text>
</comment>
<protein>
    <submittedName>
        <fullName evidence="2">Uncharacterized protein</fullName>
    </submittedName>
</protein>
<dbReference type="EMBL" id="JAGYWB010000019">
    <property type="protein sequence ID" value="KAI0488995.1"/>
    <property type="molecule type" value="Genomic_DNA"/>
</dbReference>
<feature type="region of interest" description="Disordered" evidence="1">
    <location>
        <begin position="66"/>
        <end position="86"/>
    </location>
</feature>
<dbReference type="AlphaFoldDB" id="A0A8T3A2P5"/>
<evidence type="ECO:0000313" key="3">
    <source>
        <dbReference type="Proteomes" id="UP000829196"/>
    </source>
</evidence>
<sequence>MGFGYGGRRLGGDVSGVLVDGRGTTWEGEDREDDVDGGDGQRKEKIQNRTTNPTCLGWWVIRRSPSPRDLSPISQALTRTHARKKF</sequence>
<reference evidence="2" key="1">
    <citation type="journal article" date="2022" name="Front. Genet.">
        <title>Chromosome-Scale Assembly of the Dendrobium nobile Genome Provides Insights Into the Molecular Mechanism of the Biosynthesis of the Medicinal Active Ingredient of Dendrobium.</title>
        <authorList>
            <person name="Xu Q."/>
            <person name="Niu S.-C."/>
            <person name="Li K.-L."/>
            <person name="Zheng P.-J."/>
            <person name="Zhang X.-J."/>
            <person name="Jia Y."/>
            <person name="Liu Y."/>
            <person name="Niu Y.-X."/>
            <person name="Yu L.-H."/>
            <person name="Chen D.-F."/>
            <person name="Zhang G.-Q."/>
        </authorList>
    </citation>
    <scope>NUCLEOTIDE SEQUENCE</scope>
    <source>
        <tissue evidence="2">Leaf</tissue>
    </source>
</reference>
<feature type="region of interest" description="Disordered" evidence="1">
    <location>
        <begin position="1"/>
        <end position="49"/>
    </location>
</feature>